<accession>A0A9Q0AJQ2</accession>
<gene>
    <name evidence="4" type="ORF">JX265_012431</name>
</gene>
<dbReference type="InterPro" id="IPR050745">
    <property type="entry name" value="Multifunctional_regulatory"/>
</dbReference>
<keyword evidence="1" id="KW-0677">Repeat</keyword>
<organism evidence="4 5">
    <name type="scientific">Neoarthrinium moseri</name>
    <dbReference type="NCBI Taxonomy" id="1658444"/>
    <lineage>
        <taxon>Eukaryota</taxon>
        <taxon>Fungi</taxon>
        <taxon>Dikarya</taxon>
        <taxon>Ascomycota</taxon>
        <taxon>Pezizomycotina</taxon>
        <taxon>Sordariomycetes</taxon>
        <taxon>Xylariomycetidae</taxon>
        <taxon>Amphisphaeriales</taxon>
        <taxon>Apiosporaceae</taxon>
        <taxon>Neoarthrinium</taxon>
    </lineage>
</organism>
<comment type="caution">
    <text evidence="4">The sequence shown here is derived from an EMBL/GenBank/DDBJ whole genome shotgun (WGS) entry which is preliminary data.</text>
</comment>
<dbReference type="Proteomes" id="UP000829685">
    <property type="component" value="Unassembled WGS sequence"/>
</dbReference>
<dbReference type="PROSITE" id="PS50088">
    <property type="entry name" value="ANK_REPEAT"/>
    <property type="match status" value="1"/>
</dbReference>
<feature type="repeat" description="ANK" evidence="3">
    <location>
        <begin position="280"/>
        <end position="323"/>
    </location>
</feature>
<evidence type="ECO:0000256" key="3">
    <source>
        <dbReference type="PROSITE-ProRule" id="PRU00023"/>
    </source>
</evidence>
<dbReference type="AlphaFoldDB" id="A0A9Q0AJQ2"/>
<evidence type="ECO:0000313" key="5">
    <source>
        <dbReference type="Proteomes" id="UP000829685"/>
    </source>
</evidence>
<evidence type="ECO:0000313" key="4">
    <source>
        <dbReference type="EMBL" id="KAI1854397.1"/>
    </source>
</evidence>
<dbReference type="InterPro" id="IPR002110">
    <property type="entry name" value="Ankyrin_rpt"/>
</dbReference>
<dbReference type="InterPro" id="IPR036770">
    <property type="entry name" value="Ankyrin_rpt-contain_sf"/>
</dbReference>
<keyword evidence="5" id="KW-1185">Reference proteome</keyword>
<dbReference type="SMART" id="SM00248">
    <property type="entry name" value="ANK"/>
    <property type="match status" value="4"/>
</dbReference>
<dbReference type="SUPFAM" id="SSF48403">
    <property type="entry name" value="Ankyrin repeat"/>
    <property type="match status" value="1"/>
</dbReference>
<dbReference type="EMBL" id="JAFIMR010000053">
    <property type="protein sequence ID" value="KAI1854397.1"/>
    <property type="molecule type" value="Genomic_DNA"/>
</dbReference>
<dbReference type="PANTHER" id="PTHR24189">
    <property type="entry name" value="MYOTROPHIN"/>
    <property type="match status" value="1"/>
</dbReference>
<evidence type="ECO:0008006" key="6">
    <source>
        <dbReference type="Google" id="ProtNLM"/>
    </source>
</evidence>
<evidence type="ECO:0000256" key="1">
    <source>
        <dbReference type="ARBA" id="ARBA00022737"/>
    </source>
</evidence>
<reference evidence="4" key="1">
    <citation type="submission" date="2021-03" db="EMBL/GenBank/DDBJ databases">
        <title>Revisited historic fungal species revealed as producer of novel bioactive compounds through whole genome sequencing and comparative genomics.</title>
        <authorList>
            <person name="Vignolle G.A."/>
            <person name="Hochenegger N."/>
            <person name="Mach R.L."/>
            <person name="Mach-Aigner A.R."/>
            <person name="Javad Rahimi M."/>
            <person name="Salim K.A."/>
            <person name="Chan C.M."/>
            <person name="Lim L.B.L."/>
            <person name="Cai F."/>
            <person name="Druzhinina I.S."/>
            <person name="U'Ren J.M."/>
            <person name="Derntl C."/>
        </authorList>
    </citation>
    <scope>NUCLEOTIDE SEQUENCE</scope>
    <source>
        <strain evidence="4">TUCIM 5799</strain>
    </source>
</reference>
<dbReference type="Gene3D" id="1.25.40.20">
    <property type="entry name" value="Ankyrin repeat-containing domain"/>
    <property type="match status" value="1"/>
</dbReference>
<evidence type="ECO:0000256" key="2">
    <source>
        <dbReference type="ARBA" id="ARBA00023043"/>
    </source>
</evidence>
<dbReference type="Pfam" id="PF00023">
    <property type="entry name" value="Ank"/>
    <property type="match status" value="1"/>
</dbReference>
<protein>
    <recommendedName>
        <fullName evidence="6">Ankyrin</fullName>
    </recommendedName>
</protein>
<dbReference type="PANTHER" id="PTHR24189:SF50">
    <property type="entry name" value="ANKYRIN REPEAT AND SOCS BOX PROTEIN 2"/>
    <property type="match status" value="1"/>
</dbReference>
<sequence length="452" mass="50070">MPHDDPKHAMARYDILSTLLKAGADVNEVPSICDETSWMGDVDNDNIPVFEMDEGAPISMAMTPGISVDIVYLLLCRGADAIQIHQLAIETYVSGNALEILLQLPDSWLTVEGLHKFWMVLNHDRTRLMPLIQNLLPHILDSHPTPWKLKLLQELHEYQWLKLSQLMDPVGPFPDALGAAAAIIEFGLGLDWDDILMEATGRPTVHIVADMFTFILDSGATFQPEILSRAIFALCAVGDQVVDTVIAHLIKHHNDNTPVTVRGDDKNIAKSNLLSLHDNKGRTALHIAIDYYDFPSKRDGNYKPTTRVSMLLRSGAPVNAKDGQGRRPLGQACSRFKYLNGAVEVINTLLDAGADVDAISDGKIPLMIMLRHLLDSYTGFEYSSNRSEALAAAKEIVQTLIQSGADPRTSINGGAGSPLNYAKGQLAKAERSWWRKEWQHLVHDLEKASRHR</sequence>
<proteinExistence type="predicted"/>
<name>A0A9Q0AJQ2_9PEZI</name>
<keyword evidence="2 3" id="KW-0040">ANK repeat</keyword>